<accession>A0A286UFH9</accession>
<gene>
    <name evidence="4" type="ORF">PNOK_0520500</name>
</gene>
<dbReference type="CDD" id="cd07992">
    <property type="entry name" value="LPLAT_AAK14816-like"/>
    <property type="match status" value="1"/>
</dbReference>
<comment type="caution">
    <text evidence="4">The sequence shown here is derived from an EMBL/GenBank/DDBJ whole genome shotgun (WGS) entry which is preliminary data.</text>
</comment>
<dbReference type="Pfam" id="PF01553">
    <property type="entry name" value="Acyltransferase"/>
    <property type="match status" value="1"/>
</dbReference>
<dbReference type="GO" id="GO:0008654">
    <property type="term" value="P:phospholipid biosynthetic process"/>
    <property type="evidence" value="ECO:0007669"/>
    <property type="project" value="TreeGrafter"/>
</dbReference>
<dbReference type="PANTHER" id="PTHR31605">
    <property type="entry name" value="GLYCEROL-3-PHOSPHATE O-ACYLTRANSFERASE 1"/>
    <property type="match status" value="1"/>
</dbReference>
<evidence type="ECO:0000256" key="1">
    <source>
        <dbReference type="SAM" id="MobiDB-lite"/>
    </source>
</evidence>
<dbReference type="InterPro" id="IPR052744">
    <property type="entry name" value="GPAT/DAPAT"/>
</dbReference>
<dbReference type="SUPFAM" id="SSF69593">
    <property type="entry name" value="Glycerol-3-phosphate (1)-acyltransferase"/>
    <property type="match status" value="1"/>
</dbReference>
<dbReference type="PANTHER" id="PTHR31605:SF0">
    <property type="entry name" value="GLYCEROL-3-PHOSPHATE O-ACYLTRANSFERASE 1"/>
    <property type="match status" value="1"/>
</dbReference>
<dbReference type="STRING" id="2282107.A0A286UFH9"/>
<dbReference type="GO" id="GO:0004366">
    <property type="term" value="F:glycerol-3-phosphate O-acyltransferase activity"/>
    <property type="evidence" value="ECO:0007669"/>
    <property type="project" value="TreeGrafter"/>
</dbReference>
<feature type="domain" description="Phospholipid/glycerol acyltransferase" evidence="3">
    <location>
        <begin position="47"/>
        <end position="177"/>
    </location>
</feature>
<proteinExistence type="predicted"/>
<dbReference type="EMBL" id="NBII01000005">
    <property type="protein sequence ID" value="PAV18363.1"/>
    <property type="molecule type" value="Genomic_DNA"/>
</dbReference>
<feature type="transmembrane region" description="Helical" evidence="2">
    <location>
        <begin position="339"/>
        <end position="358"/>
    </location>
</feature>
<dbReference type="GO" id="GO:0016287">
    <property type="term" value="F:glycerone-phosphate O-acyltransferase activity"/>
    <property type="evidence" value="ECO:0007669"/>
    <property type="project" value="TreeGrafter"/>
</dbReference>
<keyword evidence="5" id="KW-1185">Reference proteome</keyword>
<reference evidence="4 5" key="1">
    <citation type="journal article" date="2017" name="Mol. Ecol.">
        <title>Comparative and population genomic landscape of Phellinus noxius: A hypervariable fungus causing root rot in trees.</title>
        <authorList>
            <person name="Chung C.L."/>
            <person name="Lee T.J."/>
            <person name="Akiba M."/>
            <person name="Lee H.H."/>
            <person name="Kuo T.H."/>
            <person name="Liu D."/>
            <person name="Ke H.M."/>
            <person name="Yokoi T."/>
            <person name="Roa M.B."/>
            <person name="Lu M.J."/>
            <person name="Chang Y.Y."/>
            <person name="Ann P.J."/>
            <person name="Tsai J.N."/>
            <person name="Chen C.Y."/>
            <person name="Tzean S.S."/>
            <person name="Ota Y."/>
            <person name="Hattori T."/>
            <person name="Sahashi N."/>
            <person name="Liou R.F."/>
            <person name="Kikuchi T."/>
            <person name="Tsai I.J."/>
        </authorList>
    </citation>
    <scope>NUCLEOTIDE SEQUENCE [LARGE SCALE GENOMIC DNA]</scope>
    <source>
        <strain evidence="4 5">FFPRI411160</strain>
    </source>
</reference>
<evidence type="ECO:0000256" key="2">
    <source>
        <dbReference type="SAM" id="Phobius"/>
    </source>
</evidence>
<evidence type="ECO:0000313" key="4">
    <source>
        <dbReference type="EMBL" id="PAV18363.1"/>
    </source>
</evidence>
<feature type="region of interest" description="Disordered" evidence="1">
    <location>
        <begin position="625"/>
        <end position="652"/>
    </location>
</feature>
<dbReference type="OrthoDB" id="1044435at2759"/>
<organism evidence="4 5">
    <name type="scientific">Pyrrhoderma noxium</name>
    <dbReference type="NCBI Taxonomy" id="2282107"/>
    <lineage>
        <taxon>Eukaryota</taxon>
        <taxon>Fungi</taxon>
        <taxon>Dikarya</taxon>
        <taxon>Basidiomycota</taxon>
        <taxon>Agaricomycotina</taxon>
        <taxon>Agaricomycetes</taxon>
        <taxon>Hymenochaetales</taxon>
        <taxon>Hymenochaetaceae</taxon>
        <taxon>Pyrrhoderma</taxon>
    </lineage>
</organism>
<protein>
    <submittedName>
        <fullName evidence="4">Glycerol-3-phosphate-acyltransferase</fullName>
    </submittedName>
</protein>
<name>A0A286UFH9_9AGAM</name>
<dbReference type="AlphaFoldDB" id="A0A286UFH9"/>
<feature type="transmembrane region" description="Helical" evidence="2">
    <location>
        <begin position="379"/>
        <end position="400"/>
    </location>
</feature>
<feature type="region of interest" description="Disordered" evidence="1">
    <location>
        <begin position="484"/>
        <end position="522"/>
    </location>
</feature>
<dbReference type="SMART" id="SM00563">
    <property type="entry name" value="PlsC"/>
    <property type="match status" value="1"/>
</dbReference>
<evidence type="ECO:0000259" key="3">
    <source>
        <dbReference type="SMART" id="SM00563"/>
    </source>
</evidence>
<keyword evidence="2" id="KW-0812">Transmembrane</keyword>
<dbReference type="InParanoid" id="A0A286UFH9"/>
<sequence length="652" mass="73609">MIPYRVNLARSIYCTNTSPRLARWAVWSFFSDVHVIGAENVPMTGPLIVVATHHNMMLDPAVLSSHFPGNRILNYWTKATLFANPVMKYILLSSGNIPVERKSKDNRVLFKGTFDVLSKGEAVALFPEGTSYTEPRIMQVKDGASWSALEYMKWAKENPDKAVKEELTVVPAAIVYTNKSKYRSQVIIEFAEPIAISDYEEQFLSTVEGEPRAAVKRLTKRIEDDLTRLTINAPDWDTMFMARMARSLLWEKSKSIDLNDFIPISQTLVDLFSTSNGMESFAEARRRLLEYYSLLQFSKLNNSALSALPLPKTLDPRRPEPLPSRLRTLFLLFRDTLSVLIRLPFFFVPLLVHFPAYIAARAAARLVEDEEETQAQNKVVFGLLFLLIIYPSAFFFLWALFLYSPIGAMVAAATVWLFAVYHVKIIDDNYEHAKQLVAAWRVLVGVWAPKRSELSLTALKQFTVPKTPPESQWIDKKKVKEPVTPGLPTPVKPVTTSVSDSGTPADPLTNGTKTKPTKHRMPTRRLVRHVLRARARAVHALSAFLTELEHSPKGQHVFSSKDLAIKYGGFPEVANETPETDNQEKHLVGWREAHEVLVFLRDRGARIATLESQIAKDYWAATASPFSDGEEEGETEYSSGNEELVWVPPATQ</sequence>
<dbReference type="Proteomes" id="UP000217199">
    <property type="component" value="Unassembled WGS sequence"/>
</dbReference>
<dbReference type="InterPro" id="IPR002123">
    <property type="entry name" value="Plipid/glycerol_acylTrfase"/>
</dbReference>
<keyword evidence="2" id="KW-0472">Membrane</keyword>
<evidence type="ECO:0000313" key="5">
    <source>
        <dbReference type="Proteomes" id="UP000217199"/>
    </source>
</evidence>
<keyword evidence="2" id="KW-1133">Transmembrane helix</keyword>
<feature type="transmembrane region" description="Helical" evidence="2">
    <location>
        <begin position="406"/>
        <end position="426"/>
    </location>
</feature>